<evidence type="ECO:0000256" key="3">
    <source>
        <dbReference type="ARBA" id="ARBA00022630"/>
    </source>
</evidence>
<dbReference type="Gene3D" id="3.50.50.60">
    <property type="entry name" value="FAD/NAD(P)-binding domain"/>
    <property type="match status" value="1"/>
</dbReference>
<sequence length="416" mass="46572">MPGFKVIVVGGGPVGLIAAHSLSKAGIDFVVLERRPEVVEEIGHEVLRWSDFNKHGLTRESWYTWMFKANHGAFASMTHRAEFIEVLYEGLRDEDRARIHTNKKLASIESNSDGVVVTCEDGSTYEGSIVLGADGVHSPTRGIMRDICLKATPDADVDGERPFSVEYKTMWCSFPRRYEYAPGDHNITHGDTASLQFLNSTRRSWIFLYEKLDSEAAKDRVSYTEADMEAFAAKHADMPVGDLIKLKDMFPSRTSGGMANLEEGVLKQWSGGRIVLAGDAAHKFTPNAGLGLNNGIQDIMALTNELHRCVESVGRGSSPSQDEIAAVFRRYQEARWQNTQNDYEMSARITRLCAWPNTAYWFFDQYIMGNIPYVNQLILKYVVSPATANGLCLDFVEGEEPLQGKMPWVHPMRKST</sequence>
<proteinExistence type="inferred from homology"/>
<dbReference type="Pfam" id="PF01494">
    <property type="entry name" value="FAD_binding_3"/>
    <property type="match status" value="2"/>
</dbReference>
<reference evidence="7 8" key="1">
    <citation type="submission" date="2015-09" db="EMBL/GenBank/DDBJ databases">
        <title>Host preference determinants of Valsa canker pathogens revealed by comparative genomics.</title>
        <authorList>
            <person name="Yin Z."/>
            <person name="Huang L."/>
        </authorList>
    </citation>
    <scope>NUCLEOTIDE SEQUENCE [LARGE SCALE GENOMIC DNA]</scope>
    <source>
        <strain evidence="7 8">03-1</strain>
    </source>
</reference>
<dbReference type="PRINTS" id="PR00420">
    <property type="entry name" value="RNGMNOXGNASE"/>
</dbReference>
<dbReference type="Proteomes" id="UP000283895">
    <property type="component" value="Unassembled WGS sequence"/>
</dbReference>
<dbReference type="GO" id="GO:0071949">
    <property type="term" value="F:FAD binding"/>
    <property type="evidence" value="ECO:0007669"/>
    <property type="project" value="InterPro"/>
</dbReference>
<comment type="caution">
    <text evidence="7">The sequence shown here is derived from an EMBL/GenBank/DDBJ whole genome shotgun (WGS) entry which is preliminary data.</text>
</comment>
<evidence type="ECO:0000313" key="8">
    <source>
        <dbReference type="Proteomes" id="UP000283895"/>
    </source>
</evidence>
<dbReference type="SUPFAM" id="SSF51905">
    <property type="entry name" value="FAD/NAD(P)-binding domain"/>
    <property type="match status" value="1"/>
</dbReference>
<gene>
    <name evidence="7" type="ORF">VMCG_03175</name>
</gene>
<dbReference type="EMBL" id="LKEA01000006">
    <property type="protein sequence ID" value="ROW08283.1"/>
    <property type="molecule type" value="Genomic_DNA"/>
</dbReference>
<dbReference type="AlphaFoldDB" id="A0A423WXP1"/>
<keyword evidence="5" id="KW-0560">Oxidoreductase</keyword>
<dbReference type="GO" id="GO:0004497">
    <property type="term" value="F:monooxygenase activity"/>
    <property type="evidence" value="ECO:0007669"/>
    <property type="project" value="InterPro"/>
</dbReference>
<keyword evidence="4" id="KW-0274">FAD</keyword>
<keyword evidence="8" id="KW-1185">Reference proteome</keyword>
<dbReference type="PANTHER" id="PTHR47356">
    <property type="entry name" value="FAD-DEPENDENT MONOOXYGENASE ASQG-RELATED"/>
    <property type="match status" value="1"/>
</dbReference>
<dbReference type="InterPro" id="IPR002938">
    <property type="entry name" value="FAD-bd"/>
</dbReference>
<dbReference type="InterPro" id="IPR036188">
    <property type="entry name" value="FAD/NAD-bd_sf"/>
</dbReference>
<comment type="cofactor">
    <cofactor evidence="1">
        <name>FAD</name>
        <dbReference type="ChEBI" id="CHEBI:57692"/>
    </cofactor>
</comment>
<protein>
    <recommendedName>
        <fullName evidence="6">FAD-binding domain-containing protein</fullName>
    </recommendedName>
</protein>
<accession>A0A423WXP1</accession>
<dbReference type="InterPro" id="IPR050562">
    <property type="entry name" value="FAD_mOase_fung"/>
</dbReference>
<dbReference type="OrthoDB" id="2431938at2759"/>
<evidence type="ECO:0000256" key="4">
    <source>
        <dbReference type="ARBA" id="ARBA00022827"/>
    </source>
</evidence>
<evidence type="ECO:0000259" key="6">
    <source>
        <dbReference type="Pfam" id="PF01494"/>
    </source>
</evidence>
<evidence type="ECO:0000256" key="5">
    <source>
        <dbReference type="ARBA" id="ARBA00023002"/>
    </source>
</evidence>
<feature type="domain" description="FAD-binding" evidence="6">
    <location>
        <begin position="78"/>
        <end position="307"/>
    </location>
</feature>
<name>A0A423WXP1_9PEZI</name>
<organism evidence="7 8">
    <name type="scientific">Cytospora schulzeri</name>
    <dbReference type="NCBI Taxonomy" id="448051"/>
    <lineage>
        <taxon>Eukaryota</taxon>
        <taxon>Fungi</taxon>
        <taxon>Dikarya</taxon>
        <taxon>Ascomycota</taxon>
        <taxon>Pezizomycotina</taxon>
        <taxon>Sordariomycetes</taxon>
        <taxon>Sordariomycetidae</taxon>
        <taxon>Diaporthales</taxon>
        <taxon>Cytosporaceae</taxon>
        <taxon>Cytospora</taxon>
    </lineage>
</organism>
<dbReference type="PANTHER" id="PTHR47356:SF2">
    <property type="entry name" value="FAD-BINDING DOMAIN-CONTAINING PROTEIN-RELATED"/>
    <property type="match status" value="1"/>
</dbReference>
<evidence type="ECO:0000256" key="2">
    <source>
        <dbReference type="ARBA" id="ARBA00007992"/>
    </source>
</evidence>
<keyword evidence="3" id="KW-0285">Flavoprotein</keyword>
<evidence type="ECO:0000313" key="7">
    <source>
        <dbReference type="EMBL" id="ROW08283.1"/>
    </source>
</evidence>
<evidence type="ECO:0000256" key="1">
    <source>
        <dbReference type="ARBA" id="ARBA00001974"/>
    </source>
</evidence>
<comment type="similarity">
    <text evidence="2">Belongs to the paxM FAD-dependent monooxygenase family.</text>
</comment>
<dbReference type="STRING" id="356882.A0A423WXP1"/>
<feature type="domain" description="FAD-binding" evidence="6">
    <location>
        <begin position="5"/>
        <end position="38"/>
    </location>
</feature>